<dbReference type="EMBL" id="CAJMWW010000148">
    <property type="protein sequence ID" value="CAE6451134.1"/>
    <property type="molecule type" value="Genomic_DNA"/>
</dbReference>
<gene>
    <name evidence="1" type="ORF">RDB_LOCUS127507</name>
</gene>
<evidence type="ECO:0000313" key="2">
    <source>
        <dbReference type="Proteomes" id="UP000663841"/>
    </source>
</evidence>
<proteinExistence type="predicted"/>
<comment type="caution">
    <text evidence="1">The sequence shown here is derived from an EMBL/GenBank/DDBJ whole genome shotgun (WGS) entry which is preliminary data.</text>
</comment>
<organism evidence="1 2">
    <name type="scientific">Rhizoctonia solani</name>
    <dbReference type="NCBI Taxonomy" id="456999"/>
    <lineage>
        <taxon>Eukaryota</taxon>
        <taxon>Fungi</taxon>
        <taxon>Dikarya</taxon>
        <taxon>Basidiomycota</taxon>
        <taxon>Agaricomycotina</taxon>
        <taxon>Agaricomycetes</taxon>
        <taxon>Cantharellales</taxon>
        <taxon>Ceratobasidiaceae</taxon>
        <taxon>Rhizoctonia</taxon>
    </lineage>
</organism>
<evidence type="ECO:0000313" key="1">
    <source>
        <dbReference type="EMBL" id="CAE6451134.1"/>
    </source>
</evidence>
<protein>
    <submittedName>
        <fullName evidence="1">Uncharacterized protein</fullName>
    </submittedName>
</protein>
<sequence>MLSTKIDSVNAKYGPRITTYFNELGYNRPRELAPSLTGVHIADAVKSLVDPERATYQTFETLMALEWSPLCDHIDLILDDHGVYPLCIKLLRSVCSENRGILENAYGFMCLQFMTLALDIAKIVQGGRFSTFQEEICQLSPGHSIRLILNNHSRVLEGERIFNETDNTNLLGCYLGCEWGEDGHWTFLPQIGGCRFLDTVFLSEQLWNERKQFIKVAQVASGIFPSWGGLLYVIWHAISENHGLPDNIIGTHRDRYEGTIFEIGLRYAMCSDPREDPLVYVIINQQSCLRWTDSEPESFQSVDIEDADQVASCAIQKLRSMPTINNMNHMSTGILSYASMLLCPQSIEQHVNQLYEAAFQRAWREISVIHRTDTFRWCTFAVHLESLVTYLYLLCKKHGRHPGGAIALRTIALDWDLYELYARTLLSPLFLLGPSIETGEFVFSDEKVPSLLEVGLLI</sequence>
<dbReference type="Proteomes" id="UP000663841">
    <property type="component" value="Unassembled WGS sequence"/>
</dbReference>
<name>A0A8H3B9K2_9AGAM</name>
<dbReference type="AlphaFoldDB" id="A0A8H3B9K2"/>
<accession>A0A8H3B9K2</accession>
<reference evidence="1" key="1">
    <citation type="submission" date="2021-01" db="EMBL/GenBank/DDBJ databases">
        <authorList>
            <person name="Kaushik A."/>
        </authorList>
    </citation>
    <scope>NUCLEOTIDE SEQUENCE</scope>
    <source>
        <strain evidence="1">AG3-T5</strain>
    </source>
</reference>